<dbReference type="Proteomes" id="UP001163046">
    <property type="component" value="Unassembled WGS sequence"/>
</dbReference>
<dbReference type="AlphaFoldDB" id="A0A9X0CVM2"/>
<keyword evidence="2" id="KW-1185">Reference proteome</keyword>
<evidence type="ECO:0000313" key="2">
    <source>
        <dbReference type="Proteomes" id="UP001163046"/>
    </source>
</evidence>
<sequence length="288" mass="33017">MAMENALLKEKVSNLEKKLAASVKEKAFNRGKAFSSLSPSRRDTESKKSEIFCFLYLKGFPQTGQHSEWMVMKDQLCQKINAGQATVQPIESEDEKIKKVLLAKDNALLNDAGYHELKMVPGSGLPSLSKLKKERKRQNAAIPIEPIHTEKEGHEQLTSCMKSIFQEMKDLERNGLDYNGRHFKIEWLVCSDWKFLAILLGLSGARAKYFCIWCRCSKEQILDFLINSWDISRNHEEIPALLQKKKQKKECFGHNNEPLIHVPFDRVVVDTLQPLSKNNGKLLNQVFL</sequence>
<dbReference type="OrthoDB" id="5989905at2759"/>
<proteinExistence type="predicted"/>
<comment type="caution">
    <text evidence="1">The sequence shown here is derived from an EMBL/GenBank/DDBJ whole genome shotgun (WGS) entry which is preliminary data.</text>
</comment>
<name>A0A9X0CVM2_9CNID</name>
<protein>
    <submittedName>
        <fullName evidence="1">Uncharacterized protein</fullName>
    </submittedName>
</protein>
<evidence type="ECO:0000313" key="1">
    <source>
        <dbReference type="EMBL" id="KAJ7377697.1"/>
    </source>
</evidence>
<reference evidence="1" key="1">
    <citation type="submission" date="2023-01" db="EMBL/GenBank/DDBJ databases">
        <title>Genome assembly of the deep-sea coral Lophelia pertusa.</title>
        <authorList>
            <person name="Herrera S."/>
            <person name="Cordes E."/>
        </authorList>
    </citation>
    <scope>NUCLEOTIDE SEQUENCE</scope>
    <source>
        <strain evidence="1">USNM1676648</strain>
        <tissue evidence="1">Polyp</tissue>
    </source>
</reference>
<dbReference type="PANTHER" id="PTHR31424:SF5">
    <property type="entry name" value="APPLE DOMAIN-CONTAINING PROTEIN"/>
    <property type="match status" value="1"/>
</dbReference>
<accession>A0A9X0CVM2</accession>
<dbReference type="EMBL" id="MU826374">
    <property type="protein sequence ID" value="KAJ7377697.1"/>
    <property type="molecule type" value="Genomic_DNA"/>
</dbReference>
<organism evidence="1 2">
    <name type="scientific">Desmophyllum pertusum</name>
    <dbReference type="NCBI Taxonomy" id="174260"/>
    <lineage>
        <taxon>Eukaryota</taxon>
        <taxon>Metazoa</taxon>
        <taxon>Cnidaria</taxon>
        <taxon>Anthozoa</taxon>
        <taxon>Hexacorallia</taxon>
        <taxon>Scleractinia</taxon>
        <taxon>Caryophylliina</taxon>
        <taxon>Caryophylliidae</taxon>
        <taxon>Desmophyllum</taxon>
    </lineage>
</organism>
<gene>
    <name evidence="1" type="ORF">OS493_027259</name>
</gene>
<dbReference type="PANTHER" id="PTHR31424">
    <property type="entry name" value="PROTEIN CBG23806"/>
    <property type="match status" value="1"/>
</dbReference>